<comment type="caution">
    <text evidence="1">The sequence shown here is derived from an EMBL/GenBank/DDBJ whole genome shotgun (WGS) entry which is preliminary data.</text>
</comment>
<keyword evidence="2" id="KW-1185">Reference proteome</keyword>
<dbReference type="PROSITE" id="PS51257">
    <property type="entry name" value="PROKAR_LIPOPROTEIN"/>
    <property type="match status" value="1"/>
</dbReference>
<evidence type="ECO:0000313" key="2">
    <source>
        <dbReference type="Proteomes" id="UP001213979"/>
    </source>
</evidence>
<gene>
    <name evidence="1" type="ORF">PNH38_06230</name>
</gene>
<proteinExistence type="predicted"/>
<name>A0ABT5W4K3_9BACL</name>
<dbReference type="EMBL" id="JAQOTG010000003">
    <property type="protein sequence ID" value="MDE8563485.1"/>
    <property type="molecule type" value="Genomic_DNA"/>
</dbReference>
<accession>A0ABT5W4K3</accession>
<evidence type="ECO:0000313" key="1">
    <source>
        <dbReference type="EMBL" id="MDE8563485.1"/>
    </source>
</evidence>
<organism evidence="1 2">
    <name type="scientific">Anoxybacteroides rupiense</name>
    <dbReference type="NCBI Taxonomy" id="311460"/>
    <lineage>
        <taxon>Bacteria</taxon>
        <taxon>Bacillati</taxon>
        <taxon>Bacillota</taxon>
        <taxon>Bacilli</taxon>
        <taxon>Bacillales</taxon>
        <taxon>Anoxybacillaceae</taxon>
        <taxon>Anoxybacteroides</taxon>
    </lineage>
</organism>
<reference evidence="1 2" key="1">
    <citation type="submission" date="2023-01" db="EMBL/GenBank/DDBJ databases">
        <title>Genome-based reclassification of Anoxybacillus geothermalis as a later heterotypic synonym of Anoxybacillus rupiensis.</title>
        <authorList>
            <person name="Inan Bektas K."/>
            <person name="Canakci S."/>
            <person name="Belduz A.A."/>
            <person name="Guler H.H."/>
        </authorList>
    </citation>
    <scope>NUCLEOTIDE SEQUENCE [LARGE SCALE GENOMIC DNA]</scope>
    <source>
        <strain evidence="1 2">DSM 17127</strain>
    </source>
</reference>
<protein>
    <submittedName>
        <fullName evidence="1">Uncharacterized protein</fullName>
    </submittedName>
</protein>
<sequence>MDRIFLNRGTMVGWSAISHLAASACQEQTQKQAALTYLILHVQAKTVSEMF</sequence>
<dbReference type="Proteomes" id="UP001213979">
    <property type="component" value="Unassembled WGS sequence"/>
</dbReference>